<reference evidence="2 3" key="1">
    <citation type="journal article" date="2021" name="Elife">
        <title>Chloroplast acquisition without the gene transfer in kleptoplastic sea slugs, Plakobranchus ocellatus.</title>
        <authorList>
            <person name="Maeda T."/>
            <person name="Takahashi S."/>
            <person name="Yoshida T."/>
            <person name="Shimamura S."/>
            <person name="Takaki Y."/>
            <person name="Nagai Y."/>
            <person name="Toyoda A."/>
            <person name="Suzuki Y."/>
            <person name="Arimoto A."/>
            <person name="Ishii H."/>
            <person name="Satoh N."/>
            <person name="Nishiyama T."/>
            <person name="Hasebe M."/>
            <person name="Maruyama T."/>
            <person name="Minagawa J."/>
            <person name="Obokata J."/>
            <person name="Shigenobu S."/>
        </authorList>
    </citation>
    <scope>NUCLEOTIDE SEQUENCE [LARGE SCALE GENOMIC DNA]</scope>
</reference>
<protein>
    <submittedName>
        <fullName evidence="2">Uncharacterized protein</fullName>
    </submittedName>
</protein>
<evidence type="ECO:0000313" key="2">
    <source>
        <dbReference type="EMBL" id="GFN92487.1"/>
    </source>
</evidence>
<gene>
    <name evidence="2" type="ORF">PoB_001899300</name>
</gene>
<accession>A0AAV3ZD39</accession>
<comment type="caution">
    <text evidence="2">The sequence shown here is derived from an EMBL/GenBank/DDBJ whole genome shotgun (WGS) entry which is preliminary data.</text>
</comment>
<evidence type="ECO:0000256" key="1">
    <source>
        <dbReference type="SAM" id="MobiDB-lite"/>
    </source>
</evidence>
<feature type="compositionally biased region" description="Polar residues" evidence="1">
    <location>
        <begin position="49"/>
        <end position="65"/>
    </location>
</feature>
<evidence type="ECO:0000313" key="3">
    <source>
        <dbReference type="Proteomes" id="UP000735302"/>
    </source>
</evidence>
<keyword evidence="3" id="KW-1185">Reference proteome</keyword>
<organism evidence="2 3">
    <name type="scientific">Plakobranchus ocellatus</name>
    <dbReference type="NCBI Taxonomy" id="259542"/>
    <lineage>
        <taxon>Eukaryota</taxon>
        <taxon>Metazoa</taxon>
        <taxon>Spiralia</taxon>
        <taxon>Lophotrochozoa</taxon>
        <taxon>Mollusca</taxon>
        <taxon>Gastropoda</taxon>
        <taxon>Heterobranchia</taxon>
        <taxon>Euthyneura</taxon>
        <taxon>Panpulmonata</taxon>
        <taxon>Sacoglossa</taxon>
        <taxon>Placobranchoidea</taxon>
        <taxon>Plakobranchidae</taxon>
        <taxon>Plakobranchus</taxon>
    </lineage>
</organism>
<dbReference type="AlphaFoldDB" id="A0AAV3ZD39"/>
<feature type="compositionally biased region" description="Basic and acidic residues" evidence="1">
    <location>
        <begin position="75"/>
        <end position="90"/>
    </location>
</feature>
<feature type="region of interest" description="Disordered" evidence="1">
    <location>
        <begin position="49"/>
        <end position="90"/>
    </location>
</feature>
<name>A0AAV3ZD39_9GAST</name>
<dbReference type="EMBL" id="BLXT01002252">
    <property type="protein sequence ID" value="GFN92487.1"/>
    <property type="molecule type" value="Genomic_DNA"/>
</dbReference>
<sequence length="90" mass="10244">MAVMTERTTDVEPLKISARVCYQLRHFNVTVFSKILPLYKIALMTFESSSPRPRTRQATVASSSDPRVHLSPADQDGRVRISHKYKPETP</sequence>
<dbReference type="Proteomes" id="UP000735302">
    <property type="component" value="Unassembled WGS sequence"/>
</dbReference>
<proteinExistence type="predicted"/>